<gene>
    <name evidence="4" type="ORF">C7389_1363</name>
</gene>
<sequence>MKVSARNVFKGNISALRPGTVNAEVEIALGGGDALVAIVTMESMKTLELAEGKEVMALVKAPWVMVMTEADGITLSARNTLRGTVKSVENGAVNSEVLISLPGGTEVAAVVTKDAVGELGLRPGVAATAVIKASNVILGVPA</sequence>
<dbReference type="GO" id="GO:0015689">
    <property type="term" value="P:molybdate ion transport"/>
    <property type="evidence" value="ECO:0007669"/>
    <property type="project" value="InterPro"/>
</dbReference>
<name>A0A4R6DH84_9RHOO</name>
<feature type="domain" description="Mop" evidence="3">
    <location>
        <begin position="2"/>
        <end position="68"/>
    </location>
</feature>
<reference evidence="4 5" key="1">
    <citation type="submission" date="2019-03" db="EMBL/GenBank/DDBJ databases">
        <title>Genomic Encyclopedia of Type Strains, Phase IV (KMG-IV): sequencing the most valuable type-strain genomes for metagenomic binning, comparative biology and taxonomic classification.</title>
        <authorList>
            <person name="Goeker M."/>
        </authorList>
    </citation>
    <scope>NUCLEOTIDE SEQUENCE [LARGE SCALE GENOMIC DNA]</scope>
    <source>
        <strain evidence="4 5">DSM 12121</strain>
    </source>
</reference>
<dbReference type="Proteomes" id="UP000295129">
    <property type="component" value="Unassembled WGS sequence"/>
</dbReference>
<dbReference type="PANTHER" id="PTHR30432">
    <property type="entry name" value="TRANSCRIPTIONAL REGULATOR MODE"/>
    <property type="match status" value="1"/>
</dbReference>
<dbReference type="InterPro" id="IPR005116">
    <property type="entry name" value="Transp-assoc_OB_typ1"/>
</dbReference>
<evidence type="ECO:0000313" key="4">
    <source>
        <dbReference type="EMBL" id="TDN44086.1"/>
    </source>
</evidence>
<keyword evidence="1 2" id="KW-0500">Molybdenum</keyword>
<dbReference type="InterPro" id="IPR008995">
    <property type="entry name" value="Mo/tungstate-bd_C_term_dom"/>
</dbReference>
<dbReference type="InterPro" id="IPR051815">
    <property type="entry name" value="Molybdate_resp_trans_reg"/>
</dbReference>
<feature type="domain" description="Mop" evidence="3">
    <location>
        <begin position="74"/>
        <end position="140"/>
    </location>
</feature>
<dbReference type="SUPFAM" id="SSF50331">
    <property type="entry name" value="MOP-like"/>
    <property type="match status" value="2"/>
</dbReference>
<evidence type="ECO:0000313" key="5">
    <source>
        <dbReference type="Proteomes" id="UP000295129"/>
    </source>
</evidence>
<comment type="caution">
    <text evidence="4">The sequence shown here is derived from an EMBL/GenBank/DDBJ whole genome shotgun (WGS) entry which is preliminary data.</text>
</comment>
<dbReference type="InterPro" id="IPR004606">
    <property type="entry name" value="Mop_domain"/>
</dbReference>
<dbReference type="PANTHER" id="PTHR30432:SF1">
    <property type="entry name" value="DNA-BINDING TRANSCRIPTIONAL DUAL REGULATOR MODE"/>
    <property type="match status" value="1"/>
</dbReference>
<evidence type="ECO:0000259" key="3">
    <source>
        <dbReference type="PROSITE" id="PS51866"/>
    </source>
</evidence>
<dbReference type="RefSeq" id="WP_133595098.1">
    <property type="nucleotide sequence ID" value="NZ_SNVV01000036.1"/>
</dbReference>
<proteinExistence type="predicted"/>
<dbReference type="EMBL" id="SNVV01000036">
    <property type="protein sequence ID" value="TDN44086.1"/>
    <property type="molecule type" value="Genomic_DNA"/>
</dbReference>
<dbReference type="OrthoDB" id="9800709at2"/>
<dbReference type="PROSITE" id="PS51866">
    <property type="entry name" value="MOP"/>
    <property type="match status" value="2"/>
</dbReference>
<dbReference type="AlphaFoldDB" id="A0A4R6DH84"/>
<dbReference type="Gene3D" id="2.40.50.100">
    <property type="match status" value="2"/>
</dbReference>
<evidence type="ECO:0000256" key="2">
    <source>
        <dbReference type="PROSITE-ProRule" id="PRU01213"/>
    </source>
</evidence>
<dbReference type="Pfam" id="PF03459">
    <property type="entry name" value="TOBE"/>
    <property type="match status" value="2"/>
</dbReference>
<accession>A0A4R6DH84</accession>
<evidence type="ECO:0000256" key="1">
    <source>
        <dbReference type="ARBA" id="ARBA00022505"/>
    </source>
</evidence>
<protein>
    <submittedName>
        <fullName evidence="4">Molybdate transport system regulatory protein</fullName>
    </submittedName>
</protein>
<dbReference type="NCBIfam" id="TIGR00638">
    <property type="entry name" value="Mop"/>
    <property type="match status" value="2"/>
</dbReference>
<keyword evidence="5" id="KW-1185">Reference proteome</keyword>
<organism evidence="4 5">
    <name type="scientific">Azoarcus indigens</name>
    <dbReference type="NCBI Taxonomy" id="29545"/>
    <lineage>
        <taxon>Bacteria</taxon>
        <taxon>Pseudomonadati</taxon>
        <taxon>Pseudomonadota</taxon>
        <taxon>Betaproteobacteria</taxon>
        <taxon>Rhodocyclales</taxon>
        <taxon>Zoogloeaceae</taxon>
        <taxon>Azoarcus</taxon>
    </lineage>
</organism>